<organism evidence="2 3">
    <name type="scientific">Aureimonas populi</name>
    <dbReference type="NCBI Taxonomy" id="1701758"/>
    <lineage>
        <taxon>Bacteria</taxon>
        <taxon>Pseudomonadati</taxon>
        <taxon>Pseudomonadota</taxon>
        <taxon>Alphaproteobacteria</taxon>
        <taxon>Hyphomicrobiales</taxon>
        <taxon>Aurantimonadaceae</taxon>
        <taxon>Aureimonas</taxon>
    </lineage>
</organism>
<dbReference type="Proteomes" id="UP001597371">
    <property type="component" value="Unassembled WGS sequence"/>
</dbReference>
<sequence>MTIQRFSIGKRMSQAVRAGDTLYLAGQVADDGRATIEDQTRQVLAKLDALLKEAGADKSRLLAVNVFLPNIADFDAMNTVYDAWVDPANPPARACVEARLADADLRVEMTAVAYLG</sequence>
<evidence type="ECO:0000313" key="3">
    <source>
        <dbReference type="Proteomes" id="UP001597371"/>
    </source>
</evidence>
<dbReference type="Gene3D" id="3.30.1330.40">
    <property type="entry name" value="RutC-like"/>
    <property type="match status" value="1"/>
</dbReference>
<comment type="caution">
    <text evidence="2">The sequence shown here is derived from an EMBL/GenBank/DDBJ whole genome shotgun (WGS) entry which is preliminary data.</text>
</comment>
<dbReference type="InterPro" id="IPR019897">
    <property type="entry name" value="RidA_CS"/>
</dbReference>
<protein>
    <submittedName>
        <fullName evidence="2">RidA family protein</fullName>
    </submittedName>
</protein>
<dbReference type="EMBL" id="JBHUIJ010000015">
    <property type="protein sequence ID" value="MFD2238305.1"/>
    <property type="molecule type" value="Genomic_DNA"/>
</dbReference>
<reference evidence="3" key="1">
    <citation type="journal article" date="2019" name="Int. J. Syst. Evol. Microbiol.">
        <title>The Global Catalogue of Microorganisms (GCM) 10K type strain sequencing project: providing services to taxonomists for standard genome sequencing and annotation.</title>
        <authorList>
            <consortium name="The Broad Institute Genomics Platform"/>
            <consortium name="The Broad Institute Genome Sequencing Center for Infectious Disease"/>
            <person name="Wu L."/>
            <person name="Ma J."/>
        </authorList>
    </citation>
    <scope>NUCLEOTIDE SEQUENCE [LARGE SCALE GENOMIC DNA]</scope>
    <source>
        <strain evidence="3">ZS-35-S2</strain>
    </source>
</reference>
<dbReference type="PANTHER" id="PTHR47328">
    <property type="match status" value="1"/>
</dbReference>
<gene>
    <name evidence="2" type="ORF">ACFSKQ_12680</name>
</gene>
<evidence type="ECO:0000313" key="2">
    <source>
        <dbReference type="EMBL" id="MFD2238305.1"/>
    </source>
</evidence>
<dbReference type="InterPro" id="IPR035959">
    <property type="entry name" value="RutC-like_sf"/>
</dbReference>
<dbReference type="Pfam" id="PF01042">
    <property type="entry name" value="Ribonuc_L-PSP"/>
    <property type="match status" value="1"/>
</dbReference>
<dbReference type="InterPro" id="IPR006175">
    <property type="entry name" value="YjgF/YER057c/UK114"/>
</dbReference>
<evidence type="ECO:0000256" key="1">
    <source>
        <dbReference type="ARBA" id="ARBA00010552"/>
    </source>
</evidence>
<proteinExistence type="inferred from homology"/>
<keyword evidence="3" id="KW-1185">Reference proteome</keyword>
<dbReference type="CDD" id="cd06150">
    <property type="entry name" value="YjgF_YER057c_UK114_like_2"/>
    <property type="match status" value="1"/>
</dbReference>
<dbReference type="InterPro" id="IPR035709">
    <property type="entry name" value="YoaB-like"/>
</dbReference>
<comment type="similarity">
    <text evidence="1">Belongs to the RutC family.</text>
</comment>
<dbReference type="RefSeq" id="WP_209738793.1">
    <property type="nucleotide sequence ID" value="NZ_CP072611.1"/>
</dbReference>
<dbReference type="PANTHER" id="PTHR47328:SF1">
    <property type="entry name" value="RUTC FAMILY PROTEIN YOAB"/>
    <property type="match status" value="1"/>
</dbReference>
<accession>A0ABW5CM61</accession>
<dbReference type="SUPFAM" id="SSF55298">
    <property type="entry name" value="YjgF-like"/>
    <property type="match status" value="1"/>
</dbReference>
<name>A0ABW5CM61_9HYPH</name>
<dbReference type="PROSITE" id="PS01094">
    <property type="entry name" value="UPF0076"/>
    <property type="match status" value="1"/>
</dbReference>